<feature type="domain" description="F-box" evidence="1">
    <location>
        <begin position="4"/>
        <end position="34"/>
    </location>
</feature>
<dbReference type="PANTHER" id="PTHR31672">
    <property type="entry name" value="BNACNNG10540D PROTEIN"/>
    <property type="match status" value="1"/>
</dbReference>
<dbReference type="AlphaFoldDB" id="A0A445AQM5"/>
<name>A0A445AQM5_ARAHY</name>
<sequence>MNSLEILLRLPTRLILRLRSVCSSWRTLISSSQFANDHIQKIRKFLGTILVREPFRTYGSCSLRRKCSHTIISSRNGLLCLIDIIVIDN</sequence>
<evidence type="ECO:0000259" key="1">
    <source>
        <dbReference type="Pfam" id="PF00646"/>
    </source>
</evidence>
<dbReference type="InterPro" id="IPR036047">
    <property type="entry name" value="F-box-like_dom_sf"/>
</dbReference>
<accession>A0A445AQM5</accession>
<evidence type="ECO:0000313" key="3">
    <source>
        <dbReference type="Proteomes" id="UP000289738"/>
    </source>
</evidence>
<dbReference type="SUPFAM" id="SSF81383">
    <property type="entry name" value="F-box domain"/>
    <property type="match status" value="1"/>
</dbReference>
<proteinExistence type="predicted"/>
<protein>
    <recommendedName>
        <fullName evidence="1">F-box domain-containing protein</fullName>
    </recommendedName>
</protein>
<dbReference type="Gene3D" id="1.20.1280.50">
    <property type="match status" value="1"/>
</dbReference>
<dbReference type="EMBL" id="SDMP01000011">
    <property type="protein sequence ID" value="RYR28722.1"/>
    <property type="molecule type" value="Genomic_DNA"/>
</dbReference>
<dbReference type="Proteomes" id="UP000289738">
    <property type="component" value="Chromosome B01"/>
</dbReference>
<organism evidence="2 3">
    <name type="scientific">Arachis hypogaea</name>
    <name type="common">Peanut</name>
    <dbReference type="NCBI Taxonomy" id="3818"/>
    <lineage>
        <taxon>Eukaryota</taxon>
        <taxon>Viridiplantae</taxon>
        <taxon>Streptophyta</taxon>
        <taxon>Embryophyta</taxon>
        <taxon>Tracheophyta</taxon>
        <taxon>Spermatophyta</taxon>
        <taxon>Magnoliopsida</taxon>
        <taxon>eudicotyledons</taxon>
        <taxon>Gunneridae</taxon>
        <taxon>Pentapetalae</taxon>
        <taxon>rosids</taxon>
        <taxon>fabids</taxon>
        <taxon>Fabales</taxon>
        <taxon>Fabaceae</taxon>
        <taxon>Papilionoideae</taxon>
        <taxon>50 kb inversion clade</taxon>
        <taxon>dalbergioids sensu lato</taxon>
        <taxon>Dalbergieae</taxon>
        <taxon>Pterocarpus clade</taxon>
        <taxon>Arachis</taxon>
    </lineage>
</organism>
<gene>
    <name evidence="2" type="ORF">Ahy_B01g052883</name>
</gene>
<reference evidence="2 3" key="1">
    <citation type="submission" date="2019-01" db="EMBL/GenBank/DDBJ databases">
        <title>Sequencing of cultivated peanut Arachis hypogaea provides insights into genome evolution and oil improvement.</title>
        <authorList>
            <person name="Chen X."/>
        </authorList>
    </citation>
    <scope>NUCLEOTIDE SEQUENCE [LARGE SCALE GENOMIC DNA]</scope>
    <source>
        <strain evidence="3">cv. Fuhuasheng</strain>
        <tissue evidence="2">Leaves</tissue>
    </source>
</reference>
<keyword evidence="3" id="KW-1185">Reference proteome</keyword>
<evidence type="ECO:0000313" key="2">
    <source>
        <dbReference type="EMBL" id="RYR28722.1"/>
    </source>
</evidence>
<dbReference type="InterPro" id="IPR050796">
    <property type="entry name" value="SCF_F-box_component"/>
</dbReference>
<comment type="caution">
    <text evidence="2">The sequence shown here is derived from an EMBL/GenBank/DDBJ whole genome shotgun (WGS) entry which is preliminary data.</text>
</comment>
<dbReference type="InterPro" id="IPR001810">
    <property type="entry name" value="F-box_dom"/>
</dbReference>
<dbReference type="Pfam" id="PF00646">
    <property type="entry name" value="F-box"/>
    <property type="match status" value="1"/>
</dbReference>